<accession>A0A1R4ABK1</accession>
<evidence type="ECO:0000313" key="1">
    <source>
        <dbReference type="EMBL" id="SJK86314.1"/>
    </source>
</evidence>
<name>A0A1R4ABK1_BABMR</name>
<protein>
    <submittedName>
        <fullName evidence="1">Uncharacterized protein</fullName>
    </submittedName>
</protein>
<evidence type="ECO:0000313" key="2">
    <source>
        <dbReference type="Proteomes" id="UP000002899"/>
    </source>
</evidence>
<dbReference type="GeneID" id="24424865"/>
<reference evidence="1 2" key="2">
    <citation type="journal article" date="2013" name="PLoS ONE">
        <title>Whole genome mapping and re-organization of the nuclear and mitochondrial genomes of Babesia microti isolates.</title>
        <authorList>
            <person name="Cornillot E."/>
            <person name="Dassouli A."/>
            <person name="Garg A."/>
            <person name="Pachikara N."/>
            <person name="Randazzo S."/>
            <person name="Depoix D."/>
            <person name="Carcy B."/>
            <person name="Delbecq S."/>
            <person name="Frutos R."/>
            <person name="Silva J.C."/>
            <person name="Sutton R."/>
            <person name="Krause P.J."/>
            <person name="Mamoun C.B."/>
        </authorList>
    </citation>
    <scope>NUCLEOTIDE SEQUENCE [LARGE SCALE GENOMIC DNA]</scope>
    <source>
        <strain evidence="1 2">RI</strain>
    </source>
</reference>
<dbReference type="AlphaFoldDB" id="A0A1R4ABK1"/>
<dbReference type="VEuPathDB" id="PiroplasmaDB:BMR1_03g01155"/>
<reference evidence="1 2" key="3">
    <citation type="journal article" date="2016" name="Sci. Rep.">
        <title>Genome-wide diversity and gene expression profiling of Babesia microti isolates identify polymorphic genes that mediate host-pathogen interactions.</title>
        <authorList>
            <person name="Silva J.C."/>
            <person name="Cornillot E."/>
            <person name="McCracken C."/>
            <person name="Usmani-Brown S."/>
            <person name="Dwivedi A."/>
            <person name="Ifeonu O.O."/>
            <person name="Crabtree J."/>
            <person name="Gotia H.T."/>
            <person name="Virji A.Z."/>
            <person name="Reynes C."/>
            <person name="Colinge J."/>
            <person name="Kumar V."/>
            <person name="Lawres L."/>
            <person name="Pazzi J.E."/>
            <person name="Pablo J.V."/>
            <person name="Hung C."/>
            <person name="Brancato J."/>
            <person name="Kumari P."/>
            <person name="Orvis J."/>
            <person name="Tretina K."/>
            <person name="Chibucos M."/>
            <person name="Ott S."/>
            <person name="Sadzewicz L."/>
            <person name="Sengamalay N."/>
            <person name="Shetty A.C."/>
            <person name="Su Q."/>
            <person name="Tallon L."/>
            <person name="Fraser C.M."/>
            <person name="Frutos R."/>
            <person name="Molina D.M."/>
            <person name="Krause P.J."/>
            <person name="Ben Mamoun C."/>
        </authorList>
    </citation>
    <scope>NUCLEOTIDE SEQUENCE [LARGE SCALE GENOMIC DNA]</scope>
    <source>
        <strain evidence="1 2">RI</strain>
    </source>
</reference>
<reference evidence="1 2" key="1">
    <citation type="journal article" date="2012" name="Nucleic Acids Res.">
        <title>Sequencing of the smallest Apicomplexan genome from the human pathogen Babesia microti.</title>
        <authorList>
            <person name="Cornillot E."/>
            <person name="Hadj-Kaddour K."/>
            <person name="Dassouli A."/>
            <person name="Noel B."/>
            <person name="Ranwez V."/>
            <person name="Vacherie B."/>
            <person name="Augagneur Y."/>
            <person name="Bres V."/>
            <person name="Duclos A."/>
            <person name="Randazzo S."/>
            <person name="Carcy B."/>
            <person name="Debierre-Grockiego F."/>
            <person name="Delbecq S."/>
            <person name="Moubri-Menage K."/>
            <person name="Shams-Eldin H."/>
            <person name="Usmani-Brown S."/>
            <person name="Bringaud F."/>
            <person name="Wincker P."/>
            <person name="Vivares C.P."/>
            <person name="Schwarz R.T."/>
            <person name="Schetters T.P."/>
            <person name="Krause P.J."/>
            <person name="Gorenflot A."/>
            <person name="Berry V."/>
            <person name="Barbe V."/>
            <person name="Ben Mamoun C."/>
        </authorList>
    </citation>
    <scope>NUCLEOTIDE SEQUENCE [LARGE SCALE GENOMIC DNA]</scope>
    <source>
        <strain evidence="1 2">RI</strain>
    </source>
</reference>
<keyword evidence="2" id="KW-1185">Reference proteome</keyword>
<dbReference type="KEGG" id="bmic:BMR1_03g01155"/>
<dbReference type="EMBL" id="LN871598">
    <property type="protein sequence ID" value="SJK86314.1"/>
    <property type="molecule type" value="Genomic_DNA"/>
</dbReference>
<dbReference type="RefSeq" id="XP_021338487.1">
    <property type="nucleotide sequence ID" value="XM_021481904.1"/>
</dbReference>
<dbReference type="Proteomes" id="UP000002899">
    <property type="component" value="Chromosome III"/>
</dbReference>
<proteinExistence type="predicted"/>
<sequence length="330" mass="38956">MSLKNNYRAVQTHFNNCLREFYEARRSGKLYYYVLPGLLLTHTNYKRTPPHINRLLDTSVWFPSTNISKLSLQSDCKHDNTHNHVPDALNILHVSPDFNVNKRIIAYSHSNAAIQRHVIFTNSYHLEFLSLIESAKFYDINQHYQNLRLITGSYCTFHLIFYEKLFHYAFLYITKVNYRNLLRLNVIRSLHNCLHPFCKLIFITEDPEISKILCRHSESLNDLDDKVTNPLMSLLSNLSNKFVPEFEAHKYFTGINFQGLSTLMGEKFYSVNNKIVSEYDFTIADYMHQHTVNGNKLRDRSDNLSNRFCHKYYRIDKNIPNLRLVKPVSM</sequence>
<organism evidence="1 2">
    <name type="scientific">Babesia microti (strain RI)</name>
    <dbReference type="NCBI Taxonomy" id="1133968"/>
    <lineage>
        <taxon>Eukaryota</taxon>
        <taxon>Sar</taxon>
        <taxon>Alveolata</taxon>
        <taxon>Apicomplexa</taxon>
        <taxon>Aconoidasida</taxon>
        <taxon>Piroplasmida</taxon>
        <taxon>Babesiidae</taxon>
        <taxon>Babesia</taxon>
    </lineage>
</organism>